<protein>
    <recommendedName>
        <fullName evidence="4">Agmatinase</fullName>
    </recommendedName>
</protein>
<sequence>MKSTWATTLGLVALLLALSHRGLACGSHGDNNNKNPREWTREELAELEAKWGFEWSFNGIGSFAHLDYVKCLTNPAEKYDIAIVGVPFDTAVSYRPGN</sequence>
<evidence type="ECO:0000313" key="3">
    <source>
        <dbReference type="Proteomes" id="UP000732380"/>
    </source>
</evidence>
<feature type="signal peptide" evidence="1">
    <location>
        <begin position="1"/>
        <end position="24"/>
    </location>
</feature>
<dbReference type="AlphaFoldDB" id="A0A9P7TVD4"/>
<reference evidence="2 3" key="1">
    <citation type="journal article" date="2020" name="bioRxiv">
        <title>Whole genome comparisons of ergot fungi reveals the divergence and evolution of species within the genus Claviceps are the result of varying mechanisms driving genome evolution and host range expansion.</title>
        <authorList>
            <person name="Wyka S.A."/>
            <person name="Mondo S.J."/>
            <person name="Liu M."/>
            <person name="Dettman J."/>
            <person name="Nalam V."/>
            <person name="Broders K.D."/>
        </authorList>
    </citation>
    <scope>NUCLEOTIDE SEQUENCE [LARGE SCALE GENOMIC DNA]</scope>
    <source>
        <strain evidence="2 3">LM576</strain>
    </source>
</reference>
<name>A0A9P7TVD4_9HYPO</name>
<accession>A0A9P7TVD4</accession>
<evidence type="ECO:0000313" key="2">
    <source>
        <dbReference type="EMBL" id="KAG6117272.1"/>
    </source>
</evidence>
<dbReference type="Proteomes" id="UP000732380">
    <property type="component" value="Unassembled WGS sequence"/>
</dbReference>
<keyword evidence="1" id="KW-0732">Signal</keyword>
<evidence type="ECO:0000256" key="1">
    <source>
        <dbReference type="SAM" id="SignalP"/>
    </source>
</evidence>
<keyword evidence="3" id="KW-1185">Reference proteome</keyword>
<proteinExistence type="predicted"/>
<organism evidence="2 3">
    <name type="scientific">Claviceps humidiphila</name>
    <dbReference type="NCBI Taxonomy" id="1294629"/>
    <lineage>
        <taxon>Eukaryota</taxon>
        <taxon>Fungi</taxon>
        <taxon>Dikarya</taxon>
        <taxon>Ascomycota</taxon>
        <taxon>Pezizomycotina</taxon>
        <taxon>Sordariomycetes</taxon>
        <taxon>Hypocreomycetidae</taxon>
        <taxon>Hypocreales</taxon>
        <taxon>Clavicipitaceae</taxon>
        <taxon>Claviceps</taxon>
    </lineage>
</organism>
<gene>
    <name evidence="2" type="ORF">E4U13_001231</name>
</gene>
<dbReference type="EMBL" id="SRQM01000145">
    <property type="protein sequence ID" value="KAG6117272.1"/>
    <property type="molecule type" value="Genomic_DNA"/>
</dbReference>
<evidence type="ECO:0008006" key="4">
    <source>
        <dbReference type="Google" id="ProtNLM"/>
    </source>
</evidence>
<dbReference type="InterPro" id="IPR023696">
    <property type="entry name" value="Ureohydrolase_dom_sf"/>
</dbReference>
<comment type="caution">
    <text evidence="2">The sequence shown here is derived from an EMBL/GenBank/DDBJ whole genome shotgun (WGS) entry which is preliminary data.</text>
</comment>
<feature type="chain" id="PRO_5040157390" description="Agmatinase" evidence="1">
    <location>
        <begin position="25"/>
        <end position="98"/>
    </location>
</feature>
<dbReference type="SUPFAM" id="SSF52768">
    <property type="entry name" value="Arginase/deacetylase"/>
    <property type="match status" value="1"/>
</dbReference>
<dbReference type="Gene3D" id="3.40.800.10">
    <property type="entry name" value="Ureohydrolase domain"/>
    <property type="match status" value="1"/>
</dbReference>